<dbReference type="RefSeq" id="XP_040729460.1">
    <property type="nucleotide sequence ID" value="XM_040882477.1"/>
</dbReference>
<feature type="transmembrane region" description="Helical" evidence="7">
    <location>
        <begin position="85"/>
        <end position="105"/>
    </location>
</feature>
<dbReference type="Proteomes" id="UP000249363">
    <property type="component" value="Unassembled WGS sequence"/>
</dbReference>
<keyword evidence="3" id="KW-0256">Endoplasmic reticulum</keyword>
<evidence type="ECO:0000256" key="2">
    <source>
        <dbReference type="ARBA" id="ARBA00022692"/>
    </source>
</evidence>
<gene>
    <name evidence="8" type="ORF">BHQ10_000955</name>
</gene>
<evidence type="ECO:0000313" key="8">
    <source>
        <dbReference type="EMBL" id="RAO64943.1"/>
    </source>
</evidence>
<dbReference type="GeneID" id="63790172"/>
<reference evidence="8 9" key="1">
    <citation type="journal article" date="2017" name="Biotechnol. Biofuels">
        <title>Differential beta-glucosidase expression as a function of carbon source availability in Talaromyces amestolkiae: a genomic and proteomic approach.</title>
        <authorList>
            <person name="de Eugenio L.I."/>
            <person name="Mendez-Liter J.A."/>
            <person name="Nieto-Dominguez M."/>
            <person name="Alonso L."/>
            <person name="Gil-Munoz J."/>
            <person name="Barriuso J."/>
            <person name="Prieto A."/>
            <person name="Martinez M.J."/>
        </authorList>
    </citation>
    <scope>NUCLEOTIDE SEQUENCE [LARGE SCALE GENOMIC DNA]</scope>
    <source>
        <strain evidence="8 9">CIB</strain>
    </source>
</reference>
<feature type="compositionally biased region" description="Polar residues" evidence="6">
    <location>
        <begin position="548"/>
        <end position="568"/>
    </location>
</feature>
<proteinExistence type="predicted"/>
<feature type="compositionally biased region" description="Basic and acidic residues" evidence="6">
    <location>
        <begin position="472"/>
        <end position="488"/>
    </location>
</feature>
<feature type="transmembrane region" description="Helical" evidence="7">
    <location>
        <begin position="12"/>
        <end position="33"/>
    </location>
</feature>
<keyword evidence="9" id="KW-1185">Reference proteome</keyword>
<dbReference type="OrthoDB" id="2504919at2759"/>
<feature type="transmembrane region" description="Helical" evidence="7">
    <location>
        <begin position="275"/>
        <end position="296"/>
    </location>
</feature>
<comment type="caution">
    <text evidence="8">The sequence shown here is derived from an EMBL/GenBank/DDBJ whole genome shotgun (WGS) entry which is preliminary data.</text>
</comment>
<evidence type="ECO:0000313" key="9">
    <source>
        <dbReference type="Proteomes" id="UP000249363"/>
    </source>
</evidence>
<evidence type="ECO:0000256" key="1">
    <source>
        <dbReference type="ARBA" id="ARBA00004477"/>
    </source>
</evidence>
<keyword evidence="5 7" id="KW-0472">Membrane</keyword>
<dbReference type="GO" id="GO:0015095">
    <property type="term" value="F:magnesium ion transmembrane transporter activity"/>
    <property type="evidence" value="ECO:0007669"/>
    <property type="project" value="InterPro"/>
</dbReference>
<feature type="transmembrane region" description="Helical" evidence="7">
    <location>
        <begin position="302"/>
        <end position="324"/>
    </location>
</feature>
<sequence>MGLLGDISPEGSIAIGVIVGVISTSLQAIGLTLQRKSHLLEDEKAPYEVRRPPYKRRRWQLGMLMFVVANIVGSTIQLTTLPLPVLSTLQASGLVFNTISATLILGETFTKYSFVGTVLVCIGAVLIATFGAIGEPAHSLDELLELLDQRPFVVWMVMTGLVVLLVLFSSRIIKTISTPGSSKIFRSIHLPRSFISPHQGKFYRGLAFGFSSGVLSAHTLLLAKSAVELLVRTIVDHVNQFNRWQSWMILIGLVLLALTQLYYMHLGLKLCSTSVLYPFVFCIYNIVAILDGLIYFRQASQLTGLHAGLIALGTVVLLAGVLCLSWRLEANDTHPSLTLPNTAQTPLGAGMGIVEEYAEPEEDEEFMDGERQPLLSKGTDTSHQRAPSLPLIPTYRYRSHTLDAHTFNNESAQIWAELDDSENEGAGRRRTSTESPSSSTTRKRILQYPHRRTFSVLPSETRGQRRPSLGDNESHSYFRVSKTRDAKQQADPPSALSRWSPRRLQYQRGYTGSSRRTSAPVSLGKKPGFGHAPSPIRNNQDELPRTYGATSHSNEQGNTETVVDNNDSDSGTILSAGWKRGVVLLKRWTGISWPRRNRRDSTHSPV</sequence>
<evidence type="ECO:0000256" key="4">
    <source>
        <dbReference type="ARBA" id="ARBA00022989"/>
    </source>
</evidence>
<feature type="transmembrane region" description="Helical" evidence="7">
    <location>
        <begin position="112"/>
        <end position="133"/>
    </location>
</feature>
<dbReference type="SUPFAM" id="SSF103481">
    <property type="entry name" value="Multidrug resistance efflux transporter EmrE"/>
    <property type="match status" value="1"/>
</dbReference>
<dbReference type="InterPro" id="IPR037185">
    <property type="entry name" value="EmrE-like"/>
</dbReference>
<evidence type="ECO:0000256" key="7">
    <source>
        <dbReference type="SAM" id="Phobius"/>
    </source>
</evidence>
<keyword evidence="4 7" id="KW-1133">Transmembrane helix</keyword>
<evidence type="ECO:0000256" key="3">
    <source>
        <dbReference type="ARBA" id="ARBA00022824"/>
    </source>
</evidence>
<feature type="region of interest" description="Disordered" evidence="6">
    <location>
        <begin position="360"/>
        <end position="389"/>
    </location>
</feature>
<dbReference type="InterPro" id="IPR008521">
    <property type="entry name" value="Mg_trans_NIPA"/>
</dbReference>
<protein>
    <submittedName>
        <fullName evidence="8">Uncharacterized protein</fullName>
    </submittedName>
</protein>
<feature type="compositionally biased region" description="Polar residues" evidence="6">
    <location>
        <begin position="508"/>
        <end position="520"/>
    </location>
</feature>
<feature type="transmembrane region" description="Helical" evidence="7">
    <location>
        <begin position="153"/>
        <end position="173"/>
    </location>
</feature>
<feature type="transmembrane region" description="Helical" evidence="7">
    <location>
        <begin position="244"/>
        <end position="263"/>
    </location>
</feature>
<dbReference type="PANTHER" id="PTHR12570:SF86">
    <property type="entry name" value="ADR321CP"/>
    <property type="match status" value="1"/>
</dbReference>
<dbReference type="FunFam" id="1.10.3730.20:FF:000012">
    <property type="entry name" value="DUF803 domain-containing protein"/>
    <property type="match status" value="1"/>
</dbReference>
<evidence type="ECO:0000256" key="6">
    <source>
        <dbReference type="SAM" id="MobiDB-lite"/>
    </source>
</evidence>
<dbReference type="GO" id="GO:0016020">
    <property type="term" value="C:membrane"/>
    <property type="evidence" value="ECO:0007669"/>
    <property type="project" value="UniProtKB-SubCell"/>
</dbReference>
<feature type="transmembrane region" description="Helical" evidence="7">
    <location>
        <begin position="59"/>
        <end position="79"/>
    </location>
</feature>
<evidence type="ECO:0000256" key="5">
    <source>
        <dbReference type="ARBA" id="ARBA00023136"/>
    </source>
</evidence>
<dbReference type="AlphaFoldDB" id="A0A364KN17"/>
<feature type="compositionally biased region" description="Basic residues" evidence="6">
    <location>
        <begin position="441"/>
        <end position="453"/>
    </location>
</feature>
<comment type="subcellular location">
    <subcellularLocation>
        <location evidence="1">Endoplasmic reticulum membrane</location>
        <topology evidence="1">Multi-pass membrane protein</topology>
    </subcellularLocation>
</comment>
<dbReference type="EMBL" id="MIKG01000001">
    <property type="protein sequence ID" value="RAO64943.1"/>
    <property type="molecule type" value="Genomic_DNA"/>
</dbReference>
<organism evidence="8 9">
    <name type="scientific">Talaromyces amestolkiae</name>
    <dbReference type="NCBI Taxonomy" id="1196081"/>
    <lineage>
        <taxon>Eukaryota</taxon>
        <taxon>Fungi</taxon>
        <taxon>Dikarya</taxon>
        <taxon>Ascomycota</taxon>
        <taxon>Pezizomycotina</taxon>
        <taxon>Eurotiomycetes</taxon>
        <taxon>Eurotiomycetidae</taxon>
        <taxon>Eurotiales</taxon>
        <taxon>Trichocomaceae</taxon>
        <taxon>Talaromyces</taxon>
        <taxon>Talaromyces sect. Talaromyces</taxon>
    </lineage>
</organism>
<dbReference type="Pfam" id="PF05653">
    <property type="entry name" value="Mg_trans_NIPA"/>
    <property type="match status" value="2"/>
</dbReference>
<feature type="region of interest" description="Disordered" evidence="6">
    <location>
        <begin position="420"/>
        <end position="568"/>
    </location>
</feature>
<dbReference type="Gene3D" id="1.10.3730.20">
    <property type="match status" value="1"/>
</dbReference>
<name>A0A364KN17_TALAM</name>
<accession>A0A364KN17</accession>
<dbReference type="PANTHER" id="PTHR12570">
    <property type="match status" value="1"/>
</dbReference>
<keyword evidence="2 7" id="KW-0812">Transmembrane</keyword>